<protein>
    <submittedName>
        <fullName evidence="2">Glycosyltransferase family 2 protein</fullName>
    </submittedName>
</protein>
<keyword evidence="3" id="KW-1185">Reference proteome</keyword>
<dbReference type="InterPro" id="IPR029044">
    <property type="entry name" value="Nucleotide-diphossugar_trans"/>
</dbReference>
<sequence length="301" mass="34335">MDLTIIIVNYNVKNLLYQALKSIPRGISHISYEVQVVDNHSTDGSQEMVLRDFPEVDLIQNKENVGYAKANNQAIRKAKGKYILLLNPDTVILPGAIDKLMDYLSKHKQVGAIGPKIEMADGNLDKACKRGFPTPLNSLFKTVGLDKLFPNSRLFGSYNLTYLNNDMEHLIDCLVGACMLVRREVIEKVGMLDEQFFMYGEDIDWCYRIKDAGWYIVYYPEAKIIHYKRASSSKRKLKTTYEFHRAMVLYFKKHYSERYNVLIMWLVYLGIGASYLVSLLKLLVLGFKGGGPSDTGVSEDT</sequence>
<accession>A0AAU0UKT4</accession>
<dbReference type="Gene3D" id="3.90.550.10">
    <property type="entry name" value="Spore Coat Polysaccharide Biosynthesis Protein SpsA, Chain A"/>
    <property type="match status" value="1"/>
</dbReference>
<keyword evidence="1" id="KW-0812">Transmembrane</keyword>
<dbReference type="RefSeq" id="WP_366923787.1">
    <property type="nucleotide sequence ID" value="NZ_CP121694.1"/>
</dbReference>
<dbReference type="AlphaFoldDB" id="A0AAU0UKT4"/>
<reference evidence="2 3" key="1">
    <citation type="submission" date="2023-04" db="EMBL/GenBank/DDBJ databases">
        <authorList>
            <person name="Hsu D."/>
        </authorList>
    </citation>
    <scope>NUCLEOTIDE SEQUENCE [LARGE SCALE GENOMIC DNA]</scope>
    <source>
        <strain evidence="2 3">MK1</strain>
    </source>
</reference>
<dbReference type="PANTHER" id="PTHR43179:SF7">
    <property type="entry name" value="RHAMNOSYLTRANSFERASE WBBL"/>
    <property type="match status" value="1"/>
</dbReference>
<dbReference type="KEGG" id="dbc:MFMK1_000700"/>
<evidence type="ECO:0000256" key="1">
    <source>
        <dbReference type="SAM" id="Phobius"/>
    </source>
</evidence>
<name>A0AAU0UKT4_9FIRM</name>
<evidence type="ECO:0000313" key="2">
    <source>
        <dbReference type="EMBL" id="WRO20910.1"/>
    </source>
</evidence>
<dbReference type="SUPFAM" id="SSF53448">
    <property type="entry name" value="Nucleotide-diphospho-sugar transferases"/>
    <property type="match status" value="1"/>
</dbReference>
<dbReference type="Proteomes" id="UP001329915">
    <property type="component" value="Chromosome"/>
</dbReference>
<dbReference type="Pfam" id="PF13641">
    <property type="entry name" value="Glyco_tranf_2_3"/>
    <property type="match status" value="1"/>
</dbReference>
<gene>
    <name evidence="2" type="ORF">MFMK1_000700</name>
</gene>
<organism evidence="2 3">
    <name type="scientific">Metallumcola ferriviriculae</name>
    <dbReference type="NCBI Taxonomy" id="3039180"/>
    <lineage>
        <taxon>Bacteria</taxon>
        <taxon>Bacillati</taxon>
        <taxon>Bacillota</taxon>
        <taxon>Clostridia</taxon>
        <taxon>Neomoorellales</taxon>
        <taxon>Desulfitibacteraceae</taxon>
        <taxon>Metallumcola</taxon>
    </lineage>
</organism>
<dbReference type="CDD" id="cd04186">
    <property type="entry name" value="GT_2_like_c"/>
    <property type="match status" value="1"/>
</dbReference>
<evidence type="ECO:0000313" key="3">
    <source>
        <dbReference type="Proteomes" id="UP001329915"/>
    </source>
</evidence>
<dbReference type="EMBL" id="CP121694">
    <property type="protein sequence ID" value="WRO20910.1"/>
    <property type="molecule type" value="Genomic_DNA"/>
</dbReference>
<proteinExistence type="predicted"/>
<keyword evidence="1" id="KW-0472">Membrane</keyword>
<keyword evidence="1" id="KW-1133">Transmembrane helix</keyword>
<dbReference type="PANTHER" id="PTHR43179">
    <property type="entry name" value="RHAMNOSYLTRANSFERASE WBBL"/>
    <property type="match status" value="1"/>
</dbReference>
<feature type="transmembrane region" description="Helical" evidence="1">
    <location>
        <begin position="262"/>
        <end position="284"/>
    </location>
</feature>